<evidence type="ECO:0000313" key="1">
    <source>
        <dbReference type="EMBL" id="ARF67632.1"/>
    </source>
</evidence>
<proteinExistence type="predicted"/>
<evidence type="ECO:0000313" key="2">
    <source>
        <dbReference type="Proteomes" id="UP000192727"/>
    </source>
</evidence>
<dbReference type="Proteomes" id="UP000192727">
    <property type="component" value="Chromosome"/>
</dbReference>
<dbReference type="RefSeq" id="WP_083039361.1">
    <property type="nucleotide sequence ID" value="NZ_CP020557.1"/>
</dbReference>
<dbReference type="EMBL" id="CP020557">
    <property type="protein sequence ID" value="ARF67632.1"/>
    <property type="molecule type" value="Genomic_DNA"/>
</dbReference>
<sequence>MNKIAAAGYGPLIKREGNVFNQNGQILLDSWEVAESLSVDHSRLVEDIYDLEVPDDIYFANFTPDFVREGRKFIWGFYMTHIGYELLVRRYGKKPVRCRERVAKCDTVEEGVP</sequence>
<protein>
    <submittedName>
        <fullName evidence="1">Uncharacterized protein</fullName>
    </submittedName>
</protein>
<organism evidence="1 2">
    <name type="scientific">Paenibacillus larvae subsp. pulvifaciens</name>
    <dbReference type="NCBI Taxonomy" id="1477"/>
    <lineage>
        <taxon>Bacteria</taxon>
        <taxon>Bacillati</taxon>
        <taxon>Bacillota</taxon>
        <taxon>Bacilli</taxon>
        <taxon>Bacillales</taxon>
        <taxon>Paenibacillaceae</taxon>
        <taxon>Paenibacillus</taxon>
    </lineage>
</organism>
<accession>A0A1V0URN2</accession>
<name>A0A1V0URN2_9BACL</name>
<reference evidence="1 2" key="1">
    <citation type="submission" date="2017-03" db="EMBL/GenBank/DDBJ databases">
        <title>Paenibacillus larvae genome sequencing.</title>
        <authorList>
            <person name="Dingman D.W."/>
        </authorList>
    </citation>
    <scope>NUCLEOTIDE SEQUENCE [LARGE SCALE GENOMIC DNA]</scope>
    <source>
        <strain evidence="1 2">SAG 10367</strain>
    </source>
</reference>
<gene>
    <name evidence="1" type="ORF">B7C51_06980</name>
</gene>
<dbReference type="AlphaFoldDB" id="A0A1V0URN2"/>